<gene>
    <name evidence="1" type="ORF">ENE74_12835</name>
</gene>
<dbReference type="AlphaFoldDB" id="A0A437J5N5"/>
<dbReference type="GO" id="GO:0008168">
    <property type="term" value="F:methyltransferase activity"/>
    <property type="evidence" value="ECO:0007669"/>
    <property type="project" value="UniProtKB-KW"/>
</dbReference>
<comment type="caution">
    <text evidence="1">The sequence shown here is derived from an EMBL/GenBank/DDBJ whole genome shotgun (WGS) entry which is preliminary data.</text>
</comment>
<dbReference type="OrthoDB" id="7848123at2"/>
<name>A0A437J5N5_9SPHN</name>
<keyword evidence="1" id="KW-0489">Methyltransferase</keyword>
<keyword evidence="2" id="KW-1185">Reference proteome</keyword>
<dbReference type="NCBIfam" id="TIGR03054">
    <property type="entry name" value="photo_alph_chp1"/>
    <property type="match status" value="1"/>
</dbReference>
<dbReference type="GO" id="GO:0032259">
    <property type="term" value="P:methylation"/>
    <property type="evidence" value="ECO:0007669"/>
    <property type="project" value="UniProtKB-KW"/>
</dbReference>
<dbReference type="Proteomes" id="UP000282977">
    <property type="component" value="Unassembled WGS sequence"/>
</dbReference>
<protein>
    <submittedName>
        <fullName evidence="1">Phosphonoacetaldehyde methylase</fullName>
    </submittedName>
</protein>
<dbReference type="InterPro" id="IPR017495">
    <property type="entry name" value="PuhC"/>
</dbReference>
<sequence>MSSAHSHDNMLPRGSLMLAGGLVIFALAATAAVRLLDIPPVASPAALRAEARIAPVETRSLRFDDRSDGAVVIVDTTSNATVHVIQPGEKTGFIRAVMRGLARDRMMRGIGSQPPFTLTLWKDGQLSLTDSATGRTTEMTAFGTDNRAAFLALLKAGGAPQ</sequence>
<evidence type="ECO:0000313" key="2">
    <source>
        <dbReference type="Proteomes" id="UP000282977"/>
    </source>
</evidence>
<keyword evidence="1" id="KW-0808">Transferase</keyword>
<dbReference type="RefSeq" id="WP_127691316.1">
    <property type="nucleotide sequence ID" value="NZ_RZUL01000004.1"/>
</dbReference>
<dbReference type="EMBL" id="RZUL01000004">
    <property type="protein sequence ID" value="RVT40216.1"/>
    <property type="molecule type" value="Genomic_DNA"/>
</dbReference>
<organism evidence="1 2">
    <name type="scientific">Sphingobium algorifonticola</name>
    <dbReference type="NCBI Taxonomy" id="2008318"/>
    <lineage>
        <taxon>Bacteria</taxon>
        <taxon>Pseudomonadati</taxon>
        <taxon>Pseudomonadota</taxon>
        <taxon>Alphaproteobacteria</taxon>
        <taxon>Sphingomonadales</taxon>
        <taxon>Sphingomonadaceae</taxon>
        <taxon>Sphingobium</taxon>
    </lineage>
</organism>
<accession>A0A437J5N5</accession>
<evidence type="ECO:0000313" key="1">
    <source>
        <dbReference type="EMBL" id="RVT40216.1"/>
    </source>
</evidence>
<reference evidence="1 2" key="1">
    <citation type="submission" date="2019-01" db="EMBL/GenBank/DDBJ databases">
        <authorList>
            <person name="Chen W.-M."/>
        </authorList>
    </citation>
    <scope>NUCLEOTIDE SEQUENCE [LARGE SCALE GENOMIC DNA]</scope>
    <source>
        <strain evidence="1 2">TLA-22</strain>
    </source>
</reference>
<proteinExistence type="predicted"/>